<keyword evidence="3" id="KW-1185">Reference proteome</keyword>
<gene>
    <name evidence="2" type="ORF">PLOB_00003639</name>
</gene>
<dbReference type="EMBL" id="CALNXK010000113">
    <property type="protein sequence ID" value="CAH3159363.1"/>
    <property type="molecule type" value="Genomic_DNA"/>
</dbReference>
<evidence type="ECO:0000313" key="3">
    <source>
        <dbReference type="Proteomes" id="UP001159405"/>
    </source>
</evidence>
<reference evidence="2 3" key="1">
    <citation type="submission" date="2022-05" db="EMBL/GenBank/DDBJ databases">
        <authorList>
            <consortium name="Genoscope - CEA"/>
            <person name="William W."/>
        </authorList>
    </citation>
    <scope>NUCLEOTIDE SEQUENCE [LARGE SCALE GENOMIC DNA]</scope>
</reference>
<evidence type="ECO:0000313" key="2">
    <source>
        <dbReference type="EMBL" id="CAH3159363.1"/>
    </source>
</evidence>
<dbReference type="Proteomes" id="UP001159405">
    <property type="component" value="Unassembled WGS sequence"/>
</dbReference>
<protein>
    <submittedName>
        <fullName evidence="2">Uncharacterized protein</fullName>
    </submittedName>
</protein>
<evidence type="ECO:0000256" key="1">
    <source>
        <dbReference type="SAM" id="Coils"/>
    </source>
</evidence>
<accession>A0ABN8Q8W6</accession>
<feature type="coiled-coil region" evidence="1">
    <location>
        <begin position="68"/>
        <end position="95"/>
    </location>
</feature>
<name>A0ABN8Q8W6_9CNID</name>
<proteinExistence type="predicted"/>
<keyword evidence="1" id="KW-0175">Coiled coil</keyword>
<comment type="caution">
    <text evidence="2">The sequence shown here is derived from an EMBL/GenBank/DDBJ whole genome shotgun (WGS) entry which is preliminary data.</text>
</comment>
<organism evidence="2 3">
    <name type="scientific">Porites lobata</name>
    <dbReference type="NCBI Taxonomy" id="104759"/>
    <lineage>
        <taxon>Eukaryota</taxon>
        <taxon>Metazoa</taxon>
        <taxon>Cnidaria</taxon>
        <taxon>Anthozoa</taxon>
        <taxon>Hexacorallia</taxon>
        <taxon>Scleractinia</taxon>
        <taxon>Fungiina</taxon>
        <taxon>Poritidae</taxon>
        <taxon>Porites</taxon>
    </lineage>
</organism>
<sequence length="109" mass="11816">MAASKPKRSVKQPLNPDFVYDFPPMVFPTDFDPNATPSAAAQSAAQVPATTPAVTGAVAKKKSTKSANIQDQLELERLEKQILQLELKLLSQKEKLGAEALQTTQHNLS</sequence>